<dbReference type="PANTHER" id="PTHR24320:SF262">
    <property type="entry name" value="DEHYDROGENASE"/>
    <property type="match status" value="1"/>
</dbReference>
<dbReference type="SUPFAM" id="SSF51735">
    <property type="entry name" value="NAD(P)-binding Rossmann-fold domains"/>
    <property type="match status" value="1"/>
</dbReference>
<dbReference type="AlphaFoldDB" id="A9RVD2"/>
<keyword evidence="2" id="KW-0560">Oxidoreductase</keyword>
<dbReference type="KEGG" id="ppp:112295066"/>
<evidence type="ECO:0000313" key="3">
    <source>
        <dbReference type="EMBL" id="PNR59981.1"/>
    </source>
</evidence>
<comment type="similarity">
    <text evidence="1">Belongs to the short-chain dehydrogenases/reductases (SDR) family.</text>
</comment>
<accession>A9RVD2</accession>
<proteinExistence type="inferred from homology"/>
<dbReference type="PANTHER" id="PTHR24320">
    <property type="entry name" value="RETINOL DEHYDROGENASE"/>
    <property type="match status" value="1"/>
</dbReference>
<evidence type="ECO:0000256" key="1">
    <source>
        <dbReference type="ARBA" id="ARBA00006484"/>
    </source>
</evidence>
<organism evidence="3">
    <name type="scientific">Physcomitrium patens</name>
    <name type="common">Spreading-leaved earth moss</name>
    <name type="synonym">Physcomitrella patens</name>
    <dbReference type="NCBI Taxonomy" id="3218"/>
    <lineage>
        <taxon>Eukaryota</taxon>
        <taxon>Viridiplantae</taxon>
        <taxon>Streptophyta</taxon>
        <taxon>Embryophyta</taxon>
        <taxon>Bryophyta</taxon>
        <taxon>Bryophytina</taxon>
        <taxon>Bryopsida</taxon>
        <taxon>Funariidae</taxon>
        <taxon>Funariales</taxon>
        <taxon>Funariaceae</taxon>
        <taxon>Physcomitrium</taxon>
    </lineage>
</organism>
<dbReference type="Gene3D" id="3.40.50.720">
    <property type="entry name" value="NAD(P)-binding Rossmann-like Domain"/>
    <property type="match status" value="1"/>
</dbReference>
<dbReference type="EnsemblPlants" id="Pp3c2_16450V3.1">
    <property type="protein sequence ID" value="Pp3c2_16450V3.1"/>
    <property type="gene ID" value="Pp3c2_16450"/>
</dbReference>
<name>A9RVD2_PHYPA</name>
<dbReference type="Proteomes" id="UP000006727">
    <property type="component" value="Chromosome 2"/>
</dbReference>
<gene>
    <name evidence="4" type="primary">LOC112295066</name>
    <name evidence="3" type="ORF">PHYPA_002773</name>
</gene>
<sequence length="323" mass="34901">MGTQEKPVAIVTGSNTGIGKETALSLAKDGMKVFIASRNVDKGREAASYIRESCPGADVDVLLLDLSTLESVRNCATQFKSRNLPLKLLVNNAAANSSEPWYTPEGVGRLCMVNYLGHYVLTRLLEDSLVAGAPSRVVNVSSIMSRYARLSKPEKFLKEFDCGKYSATKLANILFSFELQRRWQGKGIQACAVDPGAVSSDIWRNSVFNKPPLSWALKVAFAPASDGAVPVHHAATTPLKTEPGTTPLRLFARGGFTWWGVTSPNSIPLLGLLAATFDWPIRCLSKGAFFSKVVEVSAARQAYDEKVASNMWSLSASIAGLPD</sequence>
<dbReference type="PRINTS" id="PR00081">
    <property type="entry name" value="GDHRDH"/>
</dbReference>
<dbReference type="EMBL" id="ABEU02000002">
    <property type="protein sequence ID" value="PNR59981.1"/>
    <property type="molecule type" value="Genomic_DNA"/>
</dbReference>
<dbReference type="GeneID" id="112295066"/>
<dbReference type="Pfam" id="PF00106">
    <property type="entry name" value="adh_short"/>
    <property type="match status" value="1"/>
</dbReference>
<dbReference type="PaxDb" id="3218-PP1S30_362V6.1"/>
<dbReference type="GO" id="GO:0016491">
    <property type="term" value="F:oxidoreductase activity"/>
    <property type="evidence" value="ECO:0007669"/>
    <property type="project" value="UniProtKB-KW"/>
</dbReference>
<dbReference type="Gramene" id="Pp3c2_16450V3.1">
    <property type="protein sequence ID" value="Pp3c2_16450V3.1"/>
    <property type="gene ID" value="Pp3c2_16450"/>
</dbReference>
<dbReference type="STRING" id="3218.A9RVD2"/>
<evidence type="ECO:0000313" key="5">
    <source>
        <dbReference type="Proteomes" id="UP000006727"/>
    </source>
</evidence>
<evidence type="ECO:0000313" key="4">
    <source>
        <dbReference type="EnsemblPlants" id="Pp3c2_16450V3.1"/>
    </source>
</evidence>
<reference evidence="3 5" key="2">
    <citation type="journal article" date="2018" name="Plant J.">
        <title>The Physcomitrella patens chromosome-scale assembly reveals moss genome structure and evolution.</title>
        <authorList>
            <person name="Lang D."/>
            <person name="Ullrich K.K."/>
            <person name="Murat F."/>
            <person name="Fuchs J."/>
            <person name="Jenkins J."/>
            <person name="Haas F.B."/>
            <person name="Piednoel M."/>
            <person name="Gundlach H."/>
            <person name="Van Bel M."/>
            <person name="Meyberg R."/>
            <person name="Vives C."/>
            <person name="Morata J."/>
            <person name="Symeonidi A."/>
            <person name="Hiss M."/>
            <person name="Muchero W."/>
            <person name="Kamisugi Y."/>
            <person name="Saleh O."/>
            <person name="Blanc G."/>
            <person name="Decker E.L."/>
            <person name="van Gessel N."/>
            <person name="Grimwood J."/>
            <person name="Hayes R.D."/>
            <person name="Graham S.W."/>
            <person name="Gunter L.E."/>
            <person name="McDaniel S.F."/>
            <person name="Hoernstein S.N.W."/>
            <person name="Larsson A."/>
            <person name="Li F.W."/>
            <person name="Perroud P.F."/>
            <person name="Phillips J."/>
            <person name="Ranjan P."/>
            <person name="Rokshar D.S."/>
            <person name="Rothfels C.J."/>
            <person name="Schneider L."/>
            <person name="Shu S."/>
            <person name="Stevenson D.W."/>
            <person name="Thummler F."/>
            <person name="Tillich M."/>
            <person name="Villarreal Aguilar J.C."/>
            <person name="Widiez T."/>
            <person name="Wong G.K."/>
            <person name="Wymore A."/>
            <person name="Zhang Y."/>
            <person name="Zimmer A.D."/>
            <person name="Quatrano R.S."/>
            <person name="Mayer K.F.X."/>
            <person name="Goodstein D."/>
            <person name="Casacuberta J.M."/>
            <person name="Vandepoele K."/>
            <person name="Reski R."/>
            <person name="Cuming A.C."/>
            <person name="Tuskan G.A."/>
            <person name="Maumus F."/>
            <person name="Salse J."/>
            <person name="Schmutz J."/>
            <person name="Rensing S.A."/>
        </authorList>
    </citation>
    <scope>NUCLEOTIDE SEQUENCE [LARGE SCALE GENOMIC DNA]</scope>
    <source>
        <strain evidence="4 5">cv. Gransden 2004</strain>
    </source>
</reference>
<dbReference type="RefSeq" id="XP_024401976.1">
    <property type="nucleotide sequence ID" value="XM_024546208.2"/>
</dbReference>
<reference evidence="4" key="3">
    <citation type="submission" date="2020-12" db="UniProtKB">
        <authorList>
            <consortium name="EnsemblPlants"/>
        </authorList>
    </citation>
    <scope>IDENTIFICATION</scope>
</reference>
<protein>
    <submittedName>
        <fullName evidence="3 4">Uncharacterized protein</fullName>
    </submittedName>
</protein>
<evidence type="ECO:0000256" key="2">
    <source>
        <dbReference type="ARBA" id="ARBA00023002"/>
    </source>
</evidence>
<dbReference type="InterPro" id="IPR036291">
    <property type="entry name" value="NAD(P)-bd_dom_sf"/>
</dbReference>
<dbReference type="EnsemblPlants" id="Pp3c2_16450V3.2">
    <property type="protein sequence ID" value="Pp3c2_16450V3.2"/>
    <property type="gene ID" value="Pp3c2_16450"/>
</dbReference>
<dbReference type="OrthoDB" id="191139at2759"/>
<keyword evidence="5" id="KW-1185">Reference proteome</keyword>
<dbReference type="eggNOG" id="KOG1208">
    <property type="taxonomic scope" value="Eukaryota"/>
</dbReference>
<dbReference type="InterPro" id="IPR002347">
    <property type="entry name" value="SDR_fam"/>
</dbReference>
<dbReference type="HOGENOM" id="CLU_010194_44_2_1"/>
<reference evidence="3 5" key="1">
    <citation type="journal article" date="2008" name="Science">
        <title>The Physcomitrella genome reveals evolutionary insights into the conquest of land by plants.</title>
        <authorList>
            <person name="Rensing S."/>
            <person name="Lang D."/>
            <person name="Zimmer A."/>
            <person name="Terry A."/>
            <person name="Salamov A."/>
            <person name="Shapiro H."/>
            <person name="Nishiyama T."/>
            <person name="Perroud P.-F."/>
            <person name="Lindquist E."/>
            <person name="Kamisugi Y."/>
            <person name="Tanahashi T."/>
            <person name="Sakakibara K."/>
            <person name="Fujita T."/>
            <person name="Oishi K."/>
            <person name="Shin-I T."/>
            <person name="Kuroki Y."/>
            <person name="Toyoda A."/>
            <person name="Suzuki Y."/>
            <person name="Hashimoto A."/>
            <person name="Yamaguchi K."/>
            <person name="Sugano A."/>
            <person name="Kohara Y."/>
            <person name="Fujiyama A."/>
            <person name="Anterola A."/>
            <person name="Aoki S."/>
            <person name="Ashton N."/>
            <person name="Barbazuk W.B."/>
            <person name="Barker E."/>
            <person name="Bennetzen J."/>
            <person name="Bezanilla M."/>
            <person name="Blankenship R."/>
            <person name="Cho S.H."/>
            <person name="Dutcher S."/>
            <person name="Estelle M."/>
            <person name="Fawcett J.A."/>
            <person name="Gundlach H."/>
            <person name="Hanada K."/>
            <person name="Heyl A."/>
            <person name="Hicks K.A."/>
            <person name="Hugh J."/>
            <person name="Lohr M."/>
            <person name="Mayer K."/>
            <person name="Melkozernov A."/>
            <person name="Murata T."/>
            <person name="Nelson D."/>
            <person name="Pils B."/>
            <person name="Prigge M."/>
            <person name="Reiss B."/>
            <person name="Renner T."/>
            <person name="Rombauts S."/>
            <person name="Rushton P."/>
            <person name="Sanderfoot A."/>
            <person name="Schween G."/>
            <person name="Shiu S.-H."/>
            <person name="Stueber K."/>
            <person name="Theodoulou F.L."/>
            <person name="Tu H."/>
            <person name="Van de Peer Y."/>
            <person name="Verrier P.J."/>
            <person name="Waters E."/>
            <person name="Wood A."/>
            <person name="Yang L."/>
            <person name="Cove D."/>
            <person name="Cuming A."/>
            <person name="Hasebe M."/>
            <person name="Lucas S."/>
            <person name="Mishler D.B."/>
            <person name="Reski R."/>
            <person name="Grigoriev I."/>
            <person name="Quatrano R.S."/>
            <person name="Boore J.L."/>
        </authorList>
    </citation>
    <scope>NUCLEOTIDE SEQUENCE [LARGE SCALE GENOMIC DNA]</scope>
    <source>
        <strain evidence="4 5">cv. Gransden 2004</strain>
    </source>
</reference>
<dbReference type="Gramene" id="Pp3c2_16450V3.2">
    <property type="protein sequence ID" value="Pp3c2_16450V3.2"/>
    <property type="gene ID" value="Pp3c2_16450"/>
</dbReference>